<sequence length="321" mass="36101">MLATLGAVCAMPCAAQSVPSRAIGSAFVVPPLELTEEESSAKGHGWVSIGYQNTYIDGFFVPIPGGKAPIGAVRVQSISFDADYFITDRWSGHLGIPFIESRYGGDSPHCVSQAPPQCRGAVVPAQPHPESKFLDDGHYHGAWQDWNIGLAYHANLNDYLITPSVTAYIPSHRYTFFAQAAPGQDLRKLEIAVDLAHQFELSNLYYRMRLGHVFAEKTLGQSIDHNRLDLELGYFLNDTWTVKAFAVGRKGNGYTGDYDRTTELWYHHDQRAMHNYANVGVGFDYRIDEKYTLSTTVQRLVWGQFVFDFKYSIDLRLTREF</sequence>
<dbReference type="Proteomes" id="UP001365846">
    <property type="component" value="Unassembled WGS sequence"/>
</dbReference>
<evidence type="ECO:0008006" key="3">
    <source>
        <dbReference type="Google" id="ProtNLM"/>
    </source>
</evidence>
<comment type="caution">
    <text evidence="1">The sequence shown here is derived from an EMBL/GenBank/DDBJ whole genome shotgun (WGS) entry which is preliminary data.</text>
</comment>
<reference evidence="1 2" key="1">
    <citation type="submission" date="2024-03" db="EMBL/GenBank/DDBJ databases">
        <title>Novel species of the genus Variovorax.</title>
        <authorList>
            <person name="Liu Q."/>
            <person name="Xin Y.-H."/>
        </authorList>
    </citation>
    <scope>NUCLEOTIDE SEQUENCE [LARGE SCALE GENOMIC DNA]</scope>
    <source>
        <strain evidence="1 2">KACC 18899</strain>
    </source>
</reference>
<dbReference type="EMBL" id="JBBKZU010000028">
    <property type="protein sequence ID" value="MEJ8816029.1"/>
    <property type="molecule type" value="Genomic_DNA"/>
</dbReference>
<proteinExistence type="predicted"/>
<evidence type="ECO:0000313" key="1">
    <source>
        <dbReference type="EMBL" id="MEJ8816029.1"/>
    </source>
</evidence>
<keyword evidence="2" id="KW-1185">Reference proteome</keyword>
<protein>
    <recommendedName>
        <fullName evidence="3">Outer membrane beta-barrel porin/alpha-amylase</fullName>
    </recommendedName>
</protein>
<dbReference type="RefSeq" id="WP_340361224.1">
    <property type="nucleotide sequence ID" value="NZ_JBBKZU010000028.1"/>
</dbReference>
<organism evidence="1 2">
    <name type="scientific">Variovorax ureilyticus</name>
    <dbReference type="NCBI Taxonomy" id="1836198"/>
    <lineage>
        <taxon>Bacteria</taxon>
        <taxon>Pseudomonadati</taxon>
        <taxon>Pseudomonadota</taxon>
        <taxon>Betaproteobacteria</taxon>
        <taxon>Burkholderiales</taxon>
        <taxon>Comamonadaceae</taxon>
        <taxon>Variovorax</taxon>
    </lineage>
</organism>
<name>A0ABU8VQT9_9BURK</name>
<evidence type="ECO:0000313" key="2">
    <source>
        <dbReference type="Proteomes" id="UP001365846"/>
    </source>
</evidence>
<accession>A0ABU8VQT9</accession>
<dbReference type="SUPFAM" id="SSF56935">
    <property type="entry name" value="Porins"/>
    <property type="match status" value="1"/>
</dbReference>
<gene>
    <name evidence="1" type="ORF">WKW77_33570</name>
</gene>